<gene>
    <name evidence="3" type="ORF">HELGO_WM29218</name>
</gene>
<evidence type="ECO:0008006" key="4">
    <source>
        <dbReference type="Google" id="ProtNLM"/>
    </source>
</evidence>
<feature type="signal peptide" evidence="2">
    <location>
        <begin position="1"/>
        <end position="24"/>
    </location>
</feature>
<evidence type="ECO:0000313" key="3">
    <source>
        <dbReference type="EMBL" id="CAA6802630.1"/>
    </source>
</evidence>
<keyword evidence="2" id="KW-0732">Signal</keyword>
<feature type="compositionally biased region" description="Basic residues" evidence="1">
    <location>
        <begin position="446"/>
        <end position="455"/>
    </location>
</feature>
<proteinExistence type="predicted"/>
<protein>
    <recommendedName>
        <fullName evidence="4">Cytochrome c domain-containing protein</fullName>
    </recommendedName>
</protein>
<feature type="region of interest" description="Disordered" evidence="1">
    <location>
        <begin position="436"/>
        <end position="455"/>
    </location>
</feature>
<sequence length="455" mass="50634">MKSRILVSSVFLLSILGWCSNASAESVKPDSQLMVTDLQVVEDARRTNPRRGSDAVWSFKYLIEQMAGDNNPSDFVMDWLVQWERDQIVNGHLSSARPDMRELVINPWLAASGGRRLDLNKAPFKLLAIVNRMDMRSHDADGDVISAGEGRFVFGVLDSEGAPLPPSAGPAPGGFTVILEYGLPADNMRQLGDWTKLWKDLGRHQIGSRQYNDALERLTRRFTDKGQATNKPNNNALNQIRTNEIALGDTWELREFVIDESTGSLRQKTVALTPDSITFNGTVGLSELLNANESGILDNTYQLPLWREAASSIAGPFQPGHFSDFEQRSFTKKLLIDGLDFYDIPWSVAETERNEVRHRFALNTCNGCHRDETGTGFLHVGFPEEHTLPGSLGQSAALSAFMTGTQITDPLDAETLRTFAELERRRTDFESLVVSFGKNGQGSGPRGRHRPKFVH</sequence>
<dbReference type="EMBL" id="CACVAT010000046">
    <property type="protein sequence ID" value="CAA6802630.1"/>
    <property type="molecule type" value="Genomic_DNA"/>
</dbReference>
<dbReference type="AlphaFoldDB" id="A0A6S6RZK7"/>
<evidence type="ECO:0000256" key="2">
    <source>
        <dbReference type="SAM" id="SignalP"/>
    </source>
</evidence>
<evidence type="ECO:0000256" key="1">
    <source>
        <dbReference type="SAM" id="MobiDB-lite"/>
    </source>
</evidence>
<reference evidence="3" key="1">
    <citation type="submission" date="2020-01" db="EMBL/GenBank/DDBJ databases">
        <authorList>
            <person name="Meier V. D."/>
            <person name="Meier V D."/>
        </authorList>
    </citation>
    <scope>NUCLEOTIDE SEQUENCE</scope>
    <source>
        <strain evidence="3">HLG_WM_MAG_09</strain>
    </source>
</reference>
<name>A0A6S6RZK7_9GAMM</name>
<organism evidence="3">
    <name type="scientific">uncultured Thiotrichaceae bacterium</name>
    <dbReference type="NCBI Taxonomy" id="298394"/>
    <lineage>
        <taxon>Bacteria</taxon>
        <taxon>Pseudomonadati</taxon>
        <taxon>Pseudomonadota</taxon>
        <taxon>Gammaproteobacteria</taxon>
        <taxon>Thiotrichales</taxon>
        <taxon>Thiotrichaceae</taxon>
        <taxon>environmental samples</taxon>
    </lineage>
</organism>
<accession>A0A6S6RZK7</accession>
<feature type="chain" id="PRO_5028080470" description="Cytochrome c domain-containing protein" evidence="2">
    <location>
        <begin position="25"/>
        <end position="455"/>
    </location>
</feature>